<evidence type="ECO:0000256" key="3">
    <source>
        <dbReference type="ARBA" id="ARBA00022833"/>
    </source>
</evidence>
<dbReference type="OrthoDB" id="10639973at2759"/>
<name>A0A9N9R8T9_9NEOP</name>
<evidence type="ECO:0000256" key="1">
    <source>
        <dbReference type="ARBA" id="ARBA00022723"/>
    </source>
</evidence>
<dbReference type="PROSITE" id="PS50808">
    <property type="entry name" value="ZF_BED"/>
    <property type="match status" value="1"/>
</dbReference>
<dbReference type="AlphaFoldDB" id="A0A9N9R8T9"/>
<evidence type="ECO:0000313" key="7">
    <source>
        <dbReference type="Proteomes" id="UP001153714"/>
    </source>
</evidence>
<dbReference type="EMBL" id="OU893334">
    <property type="protein sequence ID" value="CAG9791578.1"/>
    <property type="molecule type" value="Genomic_DNA"/>
</dbReference>
<dbReference type="Proteomes" id="UP001153714">
    <property type="component" value="Chromosome 3"/>
</dbReference>
<keyword evidence="1" id="KW-0479">Metal-binding</keyword>
<feature type="domain" description="BED-type" evidence="5">
    <location>
        <begin position="3"/>
        <end position="54"/>
    </location>
</feature>
<accession>A0A9N9R8T9</accession>
<evidence type="ECO:0000259" key="5">
    <source>
        <dbReference type="PROSITE" id="PS50808"/>
    </source>
</evidence>
<gene>
    <name evidence="6" type="ORF">DIATSA_LOCUS9185</name>
</gene>
<sequence>MPRRTSNIWNYFELINTDGKKTTKCNFCRQYLGNNATKLKKHCLSACKLCPENVKMTIQYETKREVPITAAISLSAPCHVPSTSSQSLIPLIPVSFNTEENSSSASFSFSQESTQHSSNVISPKQKKEIELCLARAIYAPGYITRYFRIQFLAKSKRCTKSFIQFLRDTSLAILC</sequence>
<dbReference type="GO" id="GO:0003677">
    <property type="term" value="F:DNA binding"/>
    <property type="evidence" value="ECO:0007669"/>
    <property type="project" value="InterPro"/>
</dbReference>
<reference evidence="6" key="2">
    <citation type="submission" date="2022-10" db="EMBL/GenBank/DDBJ databases">
        <authorList>
            <consortium name="ENA_rothamsted_submissions"/>
            <consortium name="culmorum"/>
            <person name="King R."/>
        </authorList>
    </citation>
    <scope>NUCLEOTIDE SEQUENCE</scope>
</reference>
<dbReference type="GO" id="GO:0008270">
    <property type="term" value="F:zinc ion binding"/>
    <property type="evidence" value="ECO:0007669"/>
    <property type="project" value="UniProtKB-KW"/>
</dbReference>
<dbReference type="InterPro" id="IPR003656">
    <property type="entry name" value="Znf_BED"/>
</dbReference>
<evidence type="ECO:0000313" key="6">
    <source>
        <dbReference type="EMBL" id="CAG9791578.1"/>
    </source>
</evidence>
<keyword evidence="7" id="KW-1185">Reference proteome</keyword>
<evidence type="ECO:0000256" key="2">
    <source>
        <dbReference type="ARBA" id="ARBA00022771"/>
    </source>
</evidence>
<proteinExistence type="predicted"/>
<keyword evidence="2 4" id="KW-0863">Zinc-finger</keyword>
<protein>
    <recommendedName>
        <fullName evidence="5">BED-type domain-containing protein</fullName>
    </recommendedName>
</protein>
<keyword evidence="3" id="KW-0862">Zinc</keyword>
<organism evidence="6 7">
    <name type="scientific">Diatraea saccharalis</name>
    <name type="common">sugarcane borer</name>
    <dbReference type="NCBI Taxonomy" id="40085"/>
    <lineage>
        <taxon>Eukaryota</taxon>
        <taxon>Metazoa</taxon>
        <taxon>Ecdysozoa</taxon>
        <taxon>Arthropoda</taxon>
        <taxon>Hexapoda</taxon>
        <taxon>Insecta</taxon>
        <taxon>Pterygota</taxon>
        <taxon>Neoptera</taxon>
        <taxon>Endopterygota</taxon>
        <taxon>Lepidoptera</taxon>
        <taxon>Glossata</taxon>
        <taxon>Ditrysia</taxon>
        <taxon>Pyraloidea</taxon>
        <taxon>Crambidae</taxon>
        <taxon>Crambinae</taxon>
        <taxon>Diatraea</taxon>
    </lineage>
</organism>
<reference evidence="6" key="1">
    <citation type="submission" date="2021-12" db="EMBL/GenBank/DDBJ databases">
        <authorList>
            <person name="King R."/>
        </authorList>
    </citation>
    <scope>NUCLEOTIDE SEQUENCE</scope>
</reference>
<evidence type="ECO:0000256" key="4">
    <source>
        <dbReference type="PROSITE-ProRule" id="PRU00027"/>
    </source>
</evidence>